<dbReference type="InterPro" id="IPR024973">
    <property type="entry name" value="ESPR"/>
</dbReference>
<proteinExistence type="predicted"/>
<protein>
    <submittedName>
        <fullName evidence="2">AidA-I adhesin-like protein</fullName>
    </submittedName>
</protein>
<dbReference type="EMBL" id="CBWN010000068">
    <property type="protein sequence ID" value="CDL26808.1"/>
    <property type="molecule type" value="Genomic_DNA"/>
</dbReference>
<evidence type="ECO:0000313" key="2">
    <source>
        <dbReference type="EMBL" id="CDL26808.1"/>
    </source>
</evidence>
<evidence type="ECO:0000259" key="1">
    <source>
        <dbReference type="Pfam" id="PF13018"/>
    </source>
</evidence>
<organism evidence="2 3">
    <name type="scientific">Escherichia coli ISC7</name>
    <dbReference type="NCBI Taxonomy" id="1432555"/>
    <lineage>
        <taxon>Bacteria</taxon>
        <taxon>Pseudomonadati</taxon>
        <taxon>Pseudomonadota</taxon>
        <taxon>Gammaproteobacteria</taxon>
        <taxon>Enterobacterales</taxon>
        <taxon>Enterobacteriaceae</taxon>
        <taxon>Escherichia</taxon>
    </lineage>
</organism>
<feature type="domain" description="ESPR" evidence="1">
    <location>
        <begin position="23"/>
        <end position="53"/>
    </location>
</feature>
<comment type="caution">
    <text evidence="2">The sequence shown here is derived from an EMBL/GenBank/DDBJ whole genome shotgun (WGS) entry which is preliminary data.</text>
</comment>
<accession>W1EZG0</accession>
<name>W1EZG0_ECOLX</name>
<dbReference type="Proteomes" id="UP000019199">
    <property type="component" value="Unassembled WGS sequence"/>
</dbReference>
<sequence>MAFNALLFMQSWFYLDVLLEIVMNKIYRLKWNRSRNCWSVCSELGEQSKRKKSPGLF</sequence>
<dbReference type="AlphaFoldDB" id="W1EZG0"/>
<reference evidence="2 3" key="1">
    <citation type="submission" date="2013-10" db="EMBL/GenBank/DDBJ databases">
        <title>Antibiotic resistance diversity of beta-lactamase producers in the General Hospital Vienna.</title>
        <authorList>
            <person name="Barisic I."/>
            <person name="Mitteregger D."/>
            <person name="Hirschl A.M."/>
            <person name="Noehammer C."/>
            <person name="Wiesinger-Mayr H."/>
        </authorList>
    </citation>
    <scope>NUCLEOTIDE SEQUENCE [LARGE SCALE GENOMIC DNA]</scope>
    <source>
        <strain evidence="2 3">ISC7</strain>
    </source>
</reference>
<dbReference type="Pfam" id="PF13018">
    <property type="entry name" value="ESPR"/>
    <property type="match status" value="1"/>
</dbReference>
<evidence type="ECO:0000313" key="3">
    <source>
        <dbReference type="Proteomes" id="UP000019199"/>
    </source>
</evidence>